<organism evidence="2 3">
    <name type="scientific">Diplocarpon coronariae</name>
    <dbReference type="NCBI Taxonomy" id="2795749"/>
    <lineage>
        <taxon>Eukaryota</taxon>
        <taxon>Fungi</taxon>
        <taxon>Dikarya</taxon>
        <taxon>Ascomycota</taxon>
        <taxon>Pezizomycotina</taxon>
        <taxon>Leotiomycetes</taxon>
        <taxon>Helotiales</taxon>
        <taxon>Drepanopezizaceae</taxon>
        <taxon>Diplocarpon</taxon>
    </lineage>
</organism>
<proteinExistence type="predicted"/>
<accession>A0A218YV28</accession>
<feature type="region of interest" description="Disordered" evidence="1">
    <location>
        <begin position="202"/>
        <end position="313"/>
    </location>
</feature>
<name>A0A218YV28_9HELO</name>
<keyword evidence="3" id="KW-1185">Reference proteome</keyword>
<comment type="caution">
    <text evidence="2">The sequence shown here is derived from an EMBL/GenBank/DDBJ whole genome shotgun (WGS) entry which is preliminary data.</text>
</comment>
<feature type="region of interest" description="Disordered" evidence="1">
    <location>
        <begin position="1"/>
        <end position="101"/>
    </location>
</feature>
<dbReference type="AlphaFoldDB" id="A0A218YV28"/>
<dbReference type="Proteomes" id="UP000242519">
    <property type="component" value="Unassembled WGS sequence"/>
</dbReference>
<feature type="region of interest" description="Disordered" evidence="1">
    <location>
        <begin position="163"/>
        <end position="190"/>
    </location>
</feature>
<sequence length="313" mass="33604">MASDGNEYDADSPHGLPRGSVQQRGSPGDWREISSSASRPAARRRRNIGPQARGRASTLASINTSGSGSTSINTRTSTSTNTSNNTSIHTEANSPLPPINTILRPERNLAVVFPVTATYHSQHSSHERNWPDDSGPRCSSLAAPVVTPHYSQCYGRVRSGLDSELSRYSQKRAPRPGRSASRPSRRSLPDFDATFWQPLSAHLKSTSSRRPSLGGPQRQPGLGDTSPSYPSTSSRREPGPFQQRVESAAGPSDDTMSPPRSGSRPAMSPPPRHHGDLVRSIERSPPADSPEPGASTRNARRGPNSEALRGGHS</sequence>
<feature type="compositionally biased region" description="Low complexity" evidence="1">
    <location>
        <begin position="61"/>
        <end position="90"/>
    </location>
</feature>
<evidence type="ECO:0000313" key="2">
    <source>
        <dbReference type="EMBL" id="OWO99524.1"/>
    </source>
</evidence>
<evidence type="ECO:0000313" key="3">
    <source>
        <dbReference type="Proteomes" id="UP000242519"/>
    </source>
</evidence>
<dbReference type="EMBL" id="MZNU01000350">
    <property type="protein sequence ID" value="OWO99524.1"/>
    <property type="molecule type" value="Genomic_DNA"/>
</dbReference>
<protein>
    <submittedName>
        <fullName evidence="2">Uncharacterized protein</fullName>
    </submittedName>
</protein>
<feature type="compositionally biased region" description="Basic and acidic residues" evidence="1">
    <location>
        <begin position="273"/>
        <end position="282"/>
    </location>
</feature>
<gene>
    <name evidence="2" type="ORF">B2J93_3971</name>
</gene>
<feature type="compositionally biased region" description="Acidic residues" evidence="1">
    <location>
        <begin position="1"/>
        <end position="10"/>
    </location>
</feature>
<evidence type="ECO:0000256" key="1">
    <source>
        <dbReference type="SAM" id="MobiDB-lite"/>
    </source>
</evidence>
<reference evidence="2 3" key="1">
    <citation type="submission" date="2017-04" db="EMBL/GenBank/DDBJ databases">
        <title>Draft genome sequence of Marssonina coronaria NL1: causal agent of apple blotch.</title>
        <authorList>
            <person name="Cheng Q."/>
        </authorList>
    </citation>
    <scope>NUCLEOTIDE SEQUENCE [LARGE SCALE GENOMIC DNA]</scope>
    <source>
        <strain evidence="2 3">NL1</strain>
    </source>
</reference>
<dbReference type="InParanoid" id="A0A218YV28"/>